<organism evidence="2 3">
    <name type="scientific">Flavobacterium nitrogenifigens</name>
    <dbReference type="NCBI Taxonomy" id="1617283"/>
    <lineage>
        <taxon>Bacteria</taxon>
        <taxon>Pseudomonadati</taxon>
        <taxon>Bacteroidota</taxon>
        <taxon>Flavobacteriia</taxon>
        <taxon>Flavobacteriales</taxon>
        <taxon>Flavobacteriaceae</taxon>
        <taxon>Flavobacterium</taxon>
    </lineage>
</organism>
<gene>
    <name evidence="2" type="ORF">SAMN06265220_104122</name>
</gene>
<feature type="domain" description="Polysaccharide pyruvyl transferase" evidence="1">
    <location>
        <begin position="45"/>
        <end position="298"/>
    </location>
</feature>
<protein>
    <submittedName>
        <fullName evidence="2">Polysaccharide pyruvyl transferase</fullName>
    </submittedName>
</protein>
<dbReference type="EMBL" id="FXTQ01000004">
    <property type="protein sequence ID" value="SMO81973.1"/>
    <property type="molecule type" value="Genomic_DNA"/>
</dbReference>
<dbReference type="Proteomes" id="UP000319267">
    <property type="component" value="Unassembled WGS sequence"/>
</dbReference>
<dbReference type="GO" id="GO:0016740">
    <property type="term" value="F:transferase activity"/>
    <property type="evidence" value="ECO:0007669"/>
    <property type="project" value="UniProtKB-KW"/>
</dbReference>
<evidence type="ECO:0000313" key="2">
    <source>
        <dbReference type="EMBL" id="SMO81973.1"/>
    </source>
</evidence>
<accession>A0A521EDG9</accession>
<evidence type="ECO:0000259" key="1">
    <source>
        <dbReference type="Pfam" id="PF04230"/>
    </source>
</evidence>
<dbReference type="Pfam" id="PF04230">
    <property type="entry name" value="PS_pyruv_trans"/>
    <property type="match status" value="1"/>
</dbReference>
<sequence>MNKLIFLKAYLRGFIVSKFKVQNNNAETNRYKDYGILNPSIGTANLGDLIIYDSVYSKLRNIYPDDLFTDFPTQLYTSHDAMISMNERHLLFVSGTNLLSSNLDRIFQWKIHFGHKRLLKNKVVLMGCGWWQYQGGINKYTAAIYKTILSKDVLHSVRDEYTANKLKSIGINNVINTSCPTLWSLSPEKCKQIPVSKASEVVTTLTFYHKNSELDKTMLRILSENYNKVYLWIQGMNDFHYYNEINENFHNIELISPSIEAYNNLLEKGNIDYIGTRLHAGVRALQKNIRTLILAVDNRAIEISKDVNLNVIKREDVLDMVNFIDNDYVTNIKLPTGNIDKWISSLNKYK</sequence>
<name>A0A521EDG9_9FLAO</name>
<proteinExistence type="predicted"/>
<keyword evidence="2" id="KW-0808">Transferase</keyword>
<dbReference type="InterPro" id="IPR007345">
    <property type="entry name" value="Polysacch_pyruvyl_Trfase"/>
</dbReference>
<reference evidence="2 3" key="1">
    <citation type="submission" date="2017-05" db="EMBL/GenBank/DDBJ databases">
        <authorList>
            <person name="Varghese N."/>
            <person name="Submissions S."/>
        </authorList>
    </citation>
    <scope>NUCLEOTIDE SEQUENCE [LARGE SCALE GENOMIC DNA]</scope>
    <source>
        <strain evidence="2 3">DSM 29982</strain>
    </source>
</reference>
<evidence type="ECO:0000313" key="3">
    <source>
        <dbReference type="Proteomes" id="UP000319267"/>
    </source>
</evidence>
<dbReference type="AlphaFoldDB" id="A0A521EDG9"/>
<keyword evidence="3" id="KW-1185">Reference proteome</keyword>